<dbReference type="PROSITE" id="PS50043">
    <property type="entry name" value="HTH_LUXR_2"/>
    <property type="match status" value="1"/>
</dbReference>
<keyword evidence="2" id="KW-0238">DNA-binding</keyword>
<evidence type="ECO:0000256" key="3">
    <source>
        <dbReference type="ARBA" id="ARBA00023163"/>
    </source>
</evidence>
<dbReference type="SMART" id="SM00421">
    <property type="entry name" value="HTH_LUXR"/>
    <property type="match status" value="1"/>
</dbReference>
<dbReference type="Pfam" id="PF01590">
    <property type="entry name" value="GAF"/>
    <property type="match status" value="1"/>
</dbReference>
<gene>
    <name evidence="5" type="ORF">SAMN05444972_10141</name>
</gene>
<accession>A0A1I6NR52</accession>
<proteinExistence type="predicted"/>
<dbReference type="Gene3D" id="3.30.450.40">
    <property type="match status" value="1"/>
</dbReference>
<keyword evidence="6" id="KW-1185">Reference proteome</keyword>
<dbReference type="PANTHER" id="PTHR44688:SF16">
    <property type="entry name" value="DNA-BINDING TRANSCRIPTIONAL ACTIVATOR DEVR_DOSR"/>
    <property type="match status" value="1"/>
</dbReference>
<organism evidence="5 6">
    <name type="scientific">Marininema halotolerans</name>
    <dbReference type="NCBI Taxonomy" id="1155944"/>
    <lineage>
        <taxon>Bacteria</taxon>
        <taxon>Bacillati</taxon>
        <taxon>Bacillota</taxon>
        <taxon>Bacilli</taxon>
        <taxon>Bacillales</taxon>
        <taxon>Thermoactinomycetaceae</taxon>
        <taxon>Marininema</taxon>
    </lineage>
</organism>
<feature type="domain" description="HTH luxR-type" evidence="4">
    <location>
        <begin position="331"/>
        <end position="396"/>
    </location>
</feature>
<reference evidence="6" key="1">
    <citation type="submission" date="2016-10" db="EMBL/GenBank/DDBJ databases">
        <authorList>
            <person name="Varghese N."/>
            <person name="Submissions S."/>
        </authorList>
    </citation>
    <scope>NUCLEOTIDE SEQUENCE [LARGE SCALE GENOMIC DNA]</scope>
    <source>
        <strain evidence="6">DSM 45789</strain>
    </source>
</reference>
<dbReference type="InterPro" id="IPR036388">
    <property type="entry name" value="WH-like_DNA-bd_sf"/>
</dbReference>
<evidence type="ECO:0000313" key="5">
    <source>
        <dbReference type="EMBL" id="SFS30360.1"/>
    </source>
</evidence>
<dbReference type="AlphaFoldDB" id="A0A1I6NR52"/>
<evidence type="ECO:0000313" key="6">
    <source>
        <dbReference type="Proteomes" id="UP000198660"/>
    </source>
</evidence>
<name>A0A1I6NR52_9BACL</name>
<evidence type="ECO:0000256" key="1">
    <source>
        <dbReference type="ARBA" id="ARBA00023015"/>
    </source>
</evidence>
<dbReference type="PRINTS" id="PR00038">
    <property type="entry name" value="HTHLUXR"/>
</dbReference>
<protein>
    <submittedName>
        <fullName evidence="5">GAF domain-containing protein</fullName>
    </submittedName>
</protein>
<dbReference type="CDD" id="cd06170">
    <property type="entry name" value="LuxR_C_like"/>
    <property type="match status" value="1"/>
</dbReference>
<dbReference type="Gene3D" id="1.10.10.10">
    <property type="entry name" value="Winged helix-like DNA-binding domain superfamily/Winged helix DNA-binding domain"/>
    <property type="match status" value="1"/>
</dbReference>
<dbReference type="GO" id="GO:0045892">
    <property type="term" value="P:negative regulation of DNA-templated transcription"/>
    <property type="evidence" value="ECO:0007669"/>
    <property type="project" value="UniProtKB-ARBA"/>
</dbReference>
<dbReference type="InterPro" id="IPR029016">
    <property type="entry name" value="GAF-like_dom_sf"/>
</dbReference>
<dbReference type="EMBL" id="FPAA01000001">
    <property type="protein sequence ID" value="SFS30360.1"/>
    <property type="molecule type" value="Genomic_DNA"/>
</dbReference>
<dbReference type="PANTHER" id="PTHR44688">
    <property type="entry name" value="DNA-BINDING TRANSCRIPTIONAL ACTIVATOR DEVR_DOSR"/>
    <property type="match status" value="1"/>
</dbReference>
<evidence type="ECO:0000259" key="4">
    <source>
        <dbReference type="PROSITE" id="PS50043"/>
    </source>
</evidence>
<keyword evidence="3" id="KW-0804">Transcription</keyword>
<dbReference type="Pfam" id="PF00196">
    <property type="entry name" value="GerE"/>
    <property type="match status" value="1"/>
</dbReference>
<dbReference type="InterPro" id="IPR003018">
    <property type="entry name" value="GAF"/>
</dbReference>
<dbReference type="InterPro" id="IPR016032">
    <property type="entry name" value="Sig_transdc_resp-reg_C-effctor"/>
</dbReference>
<evidence type="ECO:0000256" key="2">
    <source>
        <dbReference type="ARBA" id="ARBA00023125"/>
    </source>
</evidence>
<dbReference type="SUPFAM" id="SSF55781">
    <property type="entry name" value="GAF domain-like"/>
    <property type="match status" value="1"/>
</dbReference>
<dbReference type="Proteomes" id="UP000198660">
    <property type="component" value="Unassembled WGS sequence"/>
</dbReference>
<dbReference type="SUPFAM" id="SSF46894">
    <property type="entry name" value="C-terminal effector domain of the bipartite response regulators"/>
    <property type="match status" value="1"/>
</dbReference>
<sequence length="399" mass="45756">MQPAVYFDIPMLPRKEIQTIIDTISQGYSDILIHWNIKLSTITLDDKQRKSLNDIFLRLIHNLRLFPNQSKEYHDKFLRLVKKSQPTLHPSLISFTLGIFEEILIGLFPRTSTGDWIGFRWIHSLVFSLLISYSNSSITTEDRSPDVTKESASFTTTEITPSDSFMDKIVQFDTLLLGAHSLEDVMRLTVHRIVEAIGYKRSALFWYSPITRTVEGTHAYHVDITDLRRIRSFEANIPGMTWMIRQNRPLYIQDACLYIPDHFIKHFHLQSLLVATLQVDQHQPVGFLLIDQGGKPFAPSTEELNLLEKLTSRVSVALRPKLYEYPTLSAHPPASPVLTHREQEILQMIAYGYSTRHIGETLHISEHTVAEHAQGILKKLNSKNRSEAVAKGLRLGLIH</sequence>
<dbReference type="GO" id="GO:0003677">
    <property type="term" value="F:DNA binding"/>
    <property type="evidence" value="ECO:0007669"/>
    <property type="project" value="UniProtKB-KW"/>
</dbReference>
<dbReference type="RefSeq" id="WP_176391794.1">
    <property type="nucleotide sequence ID" value="NZ_FPAA01000001.1"/>
</dbReference>
<keyword evidence="1" id="KW-0805">Transcription regulation</keyword>
<dbReference type="InterPro" id="IPR000792">
    <property type="entry name" value="Tscrpt_reg_LuxR_C"/>
</dbReference>